<feature type="region of interest" description="Disordered" evidence="1">
    <location>
        <begin position="140"/>
        <end position="165"/>
    </location>
</feature>
<protein>
    <submittedName>
        <fullName evidence="2">Uncharacterized protein</fullName>
    </submittedName>
</protein>
<feature type="region of interest" description="Disordered" evidence="1">
    <location>
        <begin position="246"/>
        <end position="267"/>
    </location>
</feature>
<dbReference type="EMBL" id="RQTK01001253">
    <property type="protein sequence ID" value="RUS71214.1"/>
    <property type="molecule type" value="Genomic_DNA"/>
</dbReference>
<name>A0A3S1BNL8_ELYCH</name>
<feature type="region of interest" description="Disordered" evidence="1">
    <location>
        <begin position="23"/>
        <end position="46"/>
    </location>
</feature>
<feature type="region of interest" description="Disordered" evidence="1">
    <location>
        <begin position="96"/>
        <end position="124"/>
    </location>
</feature>
<evidence type="ECO:0000313" key="2">
    <source>
        <dbReference type="EMBL" id="RUS71214.1"/>
    </source>
</evidence>
<evidence type="ECO:0000256" key="1">
    <source>
        <dbReference type="SAM" id="MobiDB-lite"/>
    </source>
</evidence>
<dbReference type="AlphaFoldDB" id="A0A3S1BNL8"/>
<gene>
    <name evidence="2" type="ORF">EGW08_021024</name>
</gene>
<reference evidence="2 3" key="1">
    <citation type="submission" date="2019-01" db="EMBL/GenBank/DDBJ databases">
        <title>A draft genome assembly of the solar-powered sea slug Elysia chlorotica.</title>
        <authorList>
            <person name="Cai H."/>
            <person name="Li Q."/>
            <person name="Fang X."/>
            <person name="Li J."/>
            <person name="Curtis N.E."/>
            <person name="Altenburger A."/>
            <person name="Shibata T."/>
            <person name="Feng M."/>
            <person name="Maeda T."/>
            <person name="Schwartz J.A."/>
            <person name="Shigenobu S."/>
            <person name="Lundholm N."/>
            <person name="Nishiyama T."/>
            <person name="Yang H."/>
            <person name="Hasebe M."/>
            <person name="Li S."/>
            <person name="Pierce S.K."/>
            <person name="Wang J."/>
        </authorList>
    </citation>
    <scope>NUCLEOTIDE SEQUENCE [LARGE SCALE GENOMIC DNA]</scope>
    <source>
        <strain evidence="2">EC2010</strain>
        <tissue evidence="2">Whole organism of an adult</tissue>
    </source>
</reference>
<feature type="compositionally biased region" description="Basic and acidic residues" evidence="1">
    <location>
        <begin position="109"/>
        <end position="118"/>
    </location>
</feature>
<sequence>MAIQPTLPCGLQILCCSFSNTTEVNGKARRPGSKQKQQKARSWPEGKRVQNIARLVSDWAVRTLDADRLSTVSIVHQCPLIVQPVSHRRPRMARRRLMPGGRGPVTDADPIKPNRDAYRVTPDNGGRSWTVVDWQPQSSYGHAAVHPSNTETPGEGRPRTFRHSPKALPSVLSDAYILTKAETERSSDRALLESTTTIEAFARPARSMGSCVLRHVSGPRQELTTSQASGISHDGSKLGQEFQPTSLMRKAESPSQGDPKHPGYQQQADDVRSGFYDVWSFHQVMCRALTTSHDRNYMYVRKAG</sequence>
<accession>A0A3S1BNL8</accession>
<proteinExistence type="predicted"/>
<evidence type="ECO:0000313" key="3">
    <source>
        <dbReference type="Proteomes" id="UP000271974"/>
    </source>
</evidence>
<keyword evidence="3" id="KW-1185">Reference proteome</keyword>
<feature type="compositionally biased region" description="Basic residues" evidence="1">
    <location>
        <begin position="27"/>
        <end position="39"/>
    </location>
</feature>
<dbReference type="Proteomes" id="UP000271974">
    <property type="component" value="Unassembled WGS sequence"/>
</dbReference>
<organism evidence="2 3">
    <name type="scientific">Elysia chlorotica</name>
    <name type="common">Eastern emerald elysia</name>
    <name type="synonym">Sea slug</name>
    <dbReference type="NCBI Taxonomy" id="188477"/>
    <lineage>
        <taxon>Eukaryota</taxon>
        <taxon>Metazoa</taxon>
        <taxon>Spiralia</taxon>
        <taxon>Lophotrochozoa</taxon>
        <taxon>Mollusca</taxon>
        <taxon>Gastropoda</taxon>
        <taxon>Heterobranchia</taxon>
        <taxon>Euthyneura</taxon>
        <taxon>Panpulmonata</taxon>
        <taxon>Sacoglossa</taxon>
        <taxon>Placobranchoidea</taxon>
        <taxon>Plakobranchidae</taxon>
        <taxon>Elysia</taxon>
    </lineage>
</organism>
<comment type="caution">
    <text evidence="2">The sequence shown here is derived from an EMBL/GenBank/DDBJ whole genome shotgun (WGS) entry which is preliminary data.</text>
</comment>